<dbReference type="AlphaFoldDB" id="A0ABD2B2E8"/>
<comment type="caution">
    <text evidence="3">The sequence shown here is derived from an EMBL/GenBank/DDBJ whole genome shotgun (WGS) entry which is preliminary data.</text>
</comment>
<keyword evidence="2" id="KW-0472">Membrane</keyword>
<feature type="region of interest" description="Disordered" evidence="1">
    <location>
        <begin position="58"/>
        <end position="77"/>
    </location>
</feature>
<name>A0ABD2B2E8_VESSQ</name>
<keyword evidence="2" id="KW-0812">Transmembrane</keyword>
<proteinExistence type="predicted"/>
<evidence type="ECO:0000313" key="3">
    <source>
        <dbReference type="EMBL" id="KAL2726902.1"/>
    </source>
</evidence>
<sequence length="182" mass="20481">MIFPERRLKSRSVTDVSSGPGYSLIQTSYVFWFVSLAKIGLGNVVGWVLVVGQQRRSPEQRGCKENEEKEEEKGEVKEVKKEEDTGFTSLLVTWKFNGQIDIRRHEADLMRSNSSCKQVGLNLTNAHSRFVLNIPRERKVGELGRAGASVTAKVAMVTLSTSLSHPYQRVLLVSRTFTMFTS</sequence>
<dbReference type="EMBL" id="JAUDFV010000133">
    <property type="protein sequence ID" value="KAL2726902.1"/>
    <property type="molecule type" value="Genomic_DNA"/>
</dbReference>
<protein>
    <submittedName>
        <fullName evidence="3">Uncharacterized protein</fullName>
    </submittedName>
</protein>
<evidence type="ECO:0000313" key="4">
    <source>
        <dbReference type="Proteomes" id="UP001607302"/>
    </source>
</evidence>
<keyword evidence="2" id="KW-1133">Transmembrane helix</keyword>
<evidence type="ECO:0000256" key="2">
    <source>
        <dbReference type="SAM" id="Phobius"/>
    </source>
</evidence>
<gene>
    <name evidence="3" type="ORF">V1478_007180</name>
</gene>
<accession>A0ABD2B2E8</accession>
<evidence type="ECO:0000256" key="1">
    <source>
        <dbReference type="SAM" id="MobiDB-lite"/>
    </source>
</evidence>
<feature type="transmembrane region" description="Helical" evidence="2">
    <location>
        <begin position="29"/>
        <end position="51"/>
    </location>
</feature>
<dbReference type="Proteomes" id="UP001607302">
    <property type="component" value="Unassembled WGS sequence"/>
</dbReference>
<reference evidence="3 4" key="1">
    <citation type="journal article" date="2024" name="Ann. Entomol. Soc. Am.">
        <title>Genomic analyses of the southern and eastern yellowjacket wasps (Hymenoptera: Vespidae) reveal evolutionary signatures of social life.</title>
        <authorList>
            <person name="Catto M.A."/>
            <person name="Caine P.B."/>
            <person name="Orr S.E."/>
            <person name="Hunt B.G."/>
            <person name="Goodisman M.A.D."/>
        </authorList>
    </citation>
    <scope>NUCLEOTIDE SEQUENCE [LARGE SCALE GENOMIC DNA]</scope>
    <source>
        <strain evidence="3">233</strain>
        <tissue evidence="3">Head and thorax</tissue>
    </source>
</reference>
<keyword evidence="4" id="KW-1185">Reference proteome</keyword>
<organism evidence="3 4">
    <name type="scientific">Vespula squamosa</name>
    <name type="common">Southern yellow jacket</name>
    <name type="synonym">Wasp</name>
    <dbReference type="NCBI Taxonomy" id="30214"/>
    <lineage>
        <taxon>Eukaryota</taxon>
        <taxon>Metazoa</taxon>
        <taxon>Ecdysozoa</taxon>
        <taxon>Arthropoda</taxon>
        <taxon>Hexapoda</taxon>
        <taxon>Insecta</taxon>
        <taxon>Pterygota</taxon>
        <taxon>Neoptera</taxon>
        <taxon>Endopterygota</taxon>
        <taxon>Hymenoptera</taxon>
        <taxon>Apocrita</taxon>
        <taxon>Aculeata</taxon>
        <taxon>Vespoidea</taxon>
        <taxon>Vespidae</taxon>
        <taxon>Vespinae</taxon>
        <taxon>Vespula</taxon>
    </lineage>
</organism>